<reference evidence="2" key="1">
    <citation type="journal article" date="2021" name="Proc. Natl. Acad. Sci. U.S.A.">
        <title>A Catalog of Tens of Thousands of Viruses from Human Metagenomes Reveals Hidden Associations with Chronic Diseases.</title>
        <authorList>
            <person name="Tisza M.J."/>
            <person name="Buck C.B."/>
        </authorList>
    </citation>
    <scope>NUCLEOTIDE SEQUENCE</scope>
    <source>
        <strain evidence="2">Ct3Oc10</strain>
    </source>
</reference>
<evidence type="ECO:0000313" key="2">
    <source>
        <dbReference type="EMBL" id="DAF90217.1"/>
    </source>
</evidence>
<organism evidence="2">
    <name type="scientific">Myoviridae sp. ct3Oc10</name>
    <dbReference type="NCBI Taxonomy" id="2825025"/>
    <lineage>
        <taxon>Viruses</taxon>
        <taxon>Duplodnaviria</taxon>
        <taxon>Heunggongvirae</taxon>
        <taxon>Uroviricota</taxon>
        <taxon>Caudoviricetes</taxon>
    </lineage>
</organism>
<keyword evidence="2" id="KW-0648">Protein biosynthesis</keyword>
<keyword evidence="2" id="KW-0251">Elongation factor</keyword>
<proteinExistence type="predicted"/>
<name>A0A8S5U6V2_9CAUD</name>
<sequence>MGEIIDRMAQDTESHEPKDTRQRYKGICPVCGKENWICKSLAMEMGINTGVGRCLGCDTFLHITYNPERQEMDLERFEDYQNSKKARDDVDKIAGNVGYGGQDDAE</sequence>
<dbReference type="EMBL" id="BK016023">
    <property type="protein sequence ID" value="DAF90217.1"/>
    <property type="molecule type" value="Genomic_DNA"/>
</dbReference>
<feature type="region of interest" description="Disordered" evidence="1">
    <location>
        <begin position="1"/>
        <end position="21"/>
    </location>
</feature>
<evidence type="ECO:0000256" key="1">
    <source>
        <dbReference type="SAM" id="MobiDB-lite"/>
    </source>
</evidence>
<accession>A0A8S5U6V2</accession>
<protein>
    <submittedName>
        <fullName evidence="2">Transcription elongation factor Elf1 like</fullName>
    </submittedName>
</protein>